<keyword evidence="8" id="KW-0255">Endonuclease</keyword>
<evidence type="ECO:0000256" key="3">
    <source>
        <dbReference type="ARBA" id="ARBA00007823"/>
    </source>
</evidence>
<comment type="catalytic activity">
    <reaction evidence="1">
        <text>Endonucleolytic cleavage of RNA, removing extra 3' nucleotides from tRNA precursor, generating 3' termini of tRNAs. A 3'-hydroxy group is left at the tRNA terminus and a 5'-phosphoryl group is left at the trailer molecule.</text>
        <dbReference type="EC" id="3.1.26.11"/>
    </reaction>
</comment>
<dbReference type="PANTHER" id="PTHR12553:SF49">
    <property type="entry name" value="ZINC PHOSPHODIESTERASE ELAC PROTEIN 2"/>
    <property type="match status" value="1"/>
</dbReference>
<keyword evidence="13" id="KW-1185">Reference proteome</keyword>
<keyword evidence="6" id="KW-0540">Nuclease</keyword>
<name>A0AA86NYQ8_9EUKA</name>
<dbReference type="GO" id="GO:0046872">
    <property type="term" value="F:metal ion binding"/>
    <property type="evidence" value="ECO:0007669"/>
    <property type="project" value="UniProtKB-KW"/>
</dbReference>
<dbReference type="GO" id="GO:0005739">
    <property type="term" value="C:mitochondrion"/>
    <property type="evidence" value="ECO:0007669"/>
    <property type="project" value="TreeGrafter"/>
</dbReference>
<evidence type="ECO:0000256" key="7">
    <source>
        <dbReference type="ARBA" id="ARBA00022723"/>
    </source>
</evidence>
<dbReference type="InterPro" id="IPR036866">
    <property type="entry name" value="RibonucZ/Hydroxyglut_hydro"/>
</dbReference>
<keyword evidence="9" id="KW-0378">Hydrolase</keyword>
<reference evidence="11" key="1">
    <citation type="submission" date="2023-06" db="EMBL/GenBank/DDBJ databases">
        <authorList>
            <person name="Kurt Z."/>
        </authorList>
    </citation>
    <scope>NUCLEOTIDE SEQUENCE</scope>
</reference>
<evidence type="ECO:0000313" key="11">
    <source>
        <dbReference type="EMBL" id="CAI9927660.1"/>
    </source>
</evidence>
<evidence type="ECO:0000256" key="9">
    <source>
        <dbReference type="ARBA" id="ARBA00022801"/>
    </source>
</evidence>
<proteinExistence type="inferred from homology"/>
<evidence type="ECO:0000256" key="4">
    <source>
        <dbReference type="ARBA" id="ARBA00012477"/>
    </source>
</evidence>
<dbReference type="GO" id="GO:1990180">
    <property type="term" value="P:mitochondrial tRNA 3'-end processing"/>
    <property type="evidence" value="ECO:0007669"/>
    <property type="project" value="TreeGrafter"/>
</dbReference>
<evidence type="ECO:0000256" key="8">
    <source>
        <dbReference type="ARBA" id="ARBA00022759"/>
    </source>
</evidence>
<dbReference type="SUPFAM" id="SSF56281">
    <property type="entry name" value="Metallo-hydrolase/oxidoreductase"/>
    <property type="match status" value="1"/>
</dbReference>
<evidence type="ECO:0000256" key="1">
    <source>
        <dbReference type="ARBA" id="ARBA00000402"/>
    </source>
</evidence>
<dbReference type="EMBL" id="CAXDID020000180">
    <property type="protein sequence ID" value="CAL6049514.1"/>
    <property type="molecule type" value="Genomic_DNA"/>
</dbReference>
<dbReference type="PANTHER" id="PTHR12553">
    <property type="entry name" value="ZINC PHOSPHODIESTERASE ELAC PROTEIN 2"/>
    <property type="match status" value="1"/>
</dbReference>
<gene>
    <name evidence="11" type="ORF">HINF_LOCUS15305</name>
    <name evidence="12" type="ORF">HINF_LOCUS43368</name>
</gene>
<sequence length="533" mass="61066">MCQVYQIVPTTTYAPESFIIKVNKTSVIVNFSGQFQRILDASSISADDVSIYILTDLSPEAIEEFIRHLKSYYGAKEQNNAKIIAPKHLKLFDDLSFCSRQQVFSGQVLICEESLQVDEPEFSLTVQKVNDKLQFQLQPKLEQVNFDKEKIKNLSKKQMGEISQKGCVQIDDQMVYAKDISSVTKCGKVIYGEYFSAESNFDLVISQKLQGDNVFNMTEQGYPVKEFIQFYNTQSQQEFSYKGHMNKKFIVFPQKQFGFDSKYESTISQRDFNLLNKDFKQSTDNSDYDNFIEFYGSQGTSTSKYANVSAELLQLDSFQFLIDCGVATLSQLQHSQRKTKLFENLVILITHEHTDHYFGLGAVLSYYFKQYNVYPKIICPEDVNHYLFLLGLPVKSMLQMEKIQSTHSLNINGFQVRLMKSVHSPSSVHYSISNSSKTHEIVFTGDGRPFNYNFSNQNACKILVHEASFVNEQEEAETRQHSTFKEAVTAYKRTNADKLIVNHMSLRHANEVIVGDNDGGKIVEAFDFMVVMI</sequence>
<evidence type="ECO:0000313" key="12">
    <source>
        <dbReference type="EMBL" id="CAL6049514.1"/>
    </source>
</evidence>
<dbReference type="EC" id="3.1.26.11" evidence="4"/>
<accession>A0AA86NYQ8</accession>
<dbReference type="Pfam" id="PF23023">
    <property type="entry name" value="Anti-Pycsar_Apyc1"/>
    <property type="match status" value="1"/>
</dbReference>
<organism evidence="11">
    <name type="scientific">Hexamita inflata</name>
    <dbReference type="NCBI Taxonomy" id="28002"/>
    <lineage>
        <taxon>Eukaryota</taxon>
        <taxon>Metamonada</taxon>
        <taxon>Diplomonadida</taxon>
        <taxon>Hexamitidae</taxon>
        <taxon>Hexamitinae</taxon>
        <taxon>Hexamita</taxon>
    </lineage>
</organism>
<keyword evidence="10" id="KW-0862">Zinc</keyword>
<dbReference type="EMBL" id="CATOUU010000384">
    <property type="protein sequence ID" value="CAI9927660.1"/>
    <property type="molecule type" value="Genomic_DNA"/>
</dbReference>
<evidence type="ECO:0000256" key="2">
    <source>
        <dbReference type="ARBA" id="ARBA00001947"/>
    </source>
</evidence>
<comment type="caution">
    <text evidence="11">The sequence shown here is derived from an EMBL/GenBank/DDBJ whole genome shotgun (WGS) entry which is preliminary data.</text>
</comment>
<evidence type="ECO:0000256" key="6">
    <source>
        <dbReference type="ARBA" id="ARBA00022722"/>
    </source>
</evidence>
<dbReference type="GO" id="GO:0042781">
    <property type="term" value="F:3'-tRNA processing endoribonuclease activity"/>
    <property type="evidence" value="ECO:0007669"/>
    <property type="project" value="UniProtKB-EC"/>
</dbReference>
<protein>
    <recommendedName>
        <fullName evidence="4">ribonuclease Z</fullName>
        <ecNumber evidence="4">3.1.26.11</ecNumber>
    </recommendedName>
</protein>
<dbReference type="Gene3D" id="3.60.15.10">
    <property type="entry name" value="Ribonuclease Z/Hydroxyacylglutathione hydrolase-like"/>
    <property type="match status" value="1"/>
</dbReference>
<dbReference type="InterPro" id="IPR047151">
    <property type="entry name" value="RNZ2-like"/>
</dbReference>
<evidence type="ECO:0000256" key="5">
    <source>
        <dbReference type="ARBA" id="ARBA00022694"/>
    </source>
</evidence>
<evidence type="ECO:0000256" key="10">
    <source>
        <dbReference type="ARBA" id="ARBA00022833"/>
    </source>
</evidence>
<keyword evidence="7" id="KW-0479">Metal-binding</keyword>
<dbReference type="Proteomes" id="UP001642409">
    <property type="component" value="Unassembled WGS sequence"/>
</dbReference>
<dbReference type="AlphaFoldDB" id="A0AA86NYQ8"/>
<evidence type="ECO:0000313" key="13">
    <source>
        <dbReference type="Proteomes" id="UP001642409"/>
    </source>
</evidence>
<keyword evidence="5" id="KW-0819">tRNA processing</keyword>
<comment type="cofactor">
    <cofactor evidence="2">
        <name>Zn(2+)</name>
        <dbReference type="ChEBI" id="CHEBI:29105"/>
    </cofactor>
</comment>
<comment type="similarity">
    <text evidence="3">Belongs to the RNase Z family.</text>
</comment>
<reference evidence="12 13" key="2">
    <citation type="submission" date="2024-07" db="EMBL/GenBank/DDBJ databases">
        <authorList>
            <person name="Akdeniz Z."/>
        </authorList>
    </citation>
    <scope>NUCLEOTIDE SEQUENCE [LARGE SCALE GENOMIC DNA]</scope>
</reference>